<evidence type="ECO:0000256" key="1">
    <source>
        <dbReference type="ARBA" id="ARBA00001947"/>
    </source>
</evidence>
<dbReference type="PROSITE" id="PS00059">
    <property type="entry name" value="ADH_ZINC"/>
    <property type="match status" value="1"/>
</dbReference>
<dbReference type="InterPro" id="IPR013154">
    <property type="entry name" value="ADH-like_N"/>
</dbReference>
<keyword evidence="17" id="KW-1185">Reference proteome</keyword>
<evidence type="ECO:0000256" key="4">
    <source>
        <dbReference type="ARBA" id="ARBA00022833"/>
    </source>
</evidence>
<dbReference type="PANTHER" id="PTHR43880:SF12">
    <property type="entry name" value="ALCOHOL DEHYDROGENASE CLASS-3"/>
    <property type="match status" value="1"/>
</dbReference>
<evidence type="ECO:0000256" key="6">
    <source>
        <dbReference type="ARBA" id="ARBA00023027"/>
    </source>
</evidence>
<dbReference type="InterPro" id="IPR002328">
    <property type="entry name" value="ADH_Zn_CS"/>
</dbReference>
<dbReference type="InterPro" id="IPR014183">
    <property type="entry name" value="ADH_3"/>
</dbReference>
<dbReference type="GO" id="GO:0051903">
    <property type="term" value="F:S-(hydroxymethyl)glutathione dehydrogenase [NAD(P)+] activity"/>
    <property type="evidence" value="ECO:0007669"/>
    <property type="project" value="UniProtKB-EC"/>
</dbReference>
<reference evidence="15 17" key="2">
    <citation type="submission" date="2018-11" db="EMBL/GenBank/DDBJ databases">
        <authorList>
            <consortium name="Pathogen Informatics"/>
        </authorList>
    </citation>
    <scope>NUCLEOTIDE SEQUENCE [LARGE SCALE GENOMIC DNA]</scope>
</reference>
<dbReference type="FunFam" id="3.40.50.720:FF:000003">
    <property type="entry name" value="S-(hydroxymethyl)glutathione dehydrogenase"/>
    <property type="match status" value="1"/>
</dbReference>
<dbReference type="EC" id="1.1.1.284" evidence="12"/>
<organism evidence="16 18">
    <name type="scientific">Dracunculus medinensis</name>
    <name type="common">Guinea worm</name>
    <dbReference type="NCBI Taxonomy" id="318479"/>
    <lineage>
        <taxon>Eukaryota</taxon>
        <taxon>Metazoa</taxon>
        <taxon>Ecdysozoa</taxon>
        <taxon>Nematoda</taxon>
        <taxon>Chromadorea</taxon>
        <taxon>Rhabditida</taxon>
        <taxon>Spirurina</taxon>
        <taxon>Dracunculoidea</taxon>
        <taxon>Dracunculidae</taxon>
        <taxon>Dracunculus</taxon>
    </lineage>
</organism>
<evidence type="ECO:0000256" key="8">
    <source>
        <dbReference type="ARBA" id="ARBA00047793"/>
    </source>
</evidence>
<dbReference type="FunFam" id="3.90.180.10:FF:000067">
    <property type="entry name" value="alcohol dehydrogenase 1-like isoform X1"/>
    <property type="match status" value="1"/>
</dbReference>
<dbReference type="Gene3D" id="3.40.50.720">
    <property type="entry name" value="NAD(P)-binding Rossmann-like Domain"/>
    <property type="match status" value="1"/>
</dbReference>
<name>A0A0N4UCM7_DRAME</name>
<accession>A0A0N4UCM7</accession>
<evidence type="ECO:0000259" key="14">
    <source>
        <dbReference type="Pfam" id="PF08240"/>
    </source>
</evidence>
<dbReference type="GO" id="GO:0005829">
    <property type="term" value="C:cytosol"/>
    <property type="evidence" value="ECO:0007669"/>
    <property type="project" value="TreeGrafter"/>
</dbReference>
<dbReference type="GO" id="GO:0008270">
    <property type="term" value="F:zinc ion binding"/>
    <property type="evidence" value="ECO:0007669"/>
    <property type="project" value="InterPro"/>
</dbReference>
<evidence type="ECO:0000256" key="3">
    <source>
        <dbReference type="ARBA" id="ARBA00022723"/>
    </source>
</evidence>
<dbReference type="PANTHER" id="PTHR43880">
    <property type="entry name" value="ALCOHOL DEHYDROGENASE"/>
    <property type="match status" value="1"/>
</dbReference>
<dbReference type="Gene3D" id="3.90.180.10">
    <property type="entry name" value="Medium-chain alcohol dehydrogenases, catalytic domain"/>
    <property type="match status" value="1"/>
</dbReference>
<dbReference type="OrthoDB" id="417550at2759"/>
<comment type="catalytic activity">
    <reaction evidence="9 12">
        <text>S-(hydroxymethyl)glutathione + NAD(+) = S-formylglutathione + NADH + H(+)</text>
        <dbReference type="Rhea" id="RHEA:19985"/>
        <dbReference type="ChEBI" id="CHEBI:15378"/>
        <dbReference type="ChEBI" id="CHEBI:57540"/>
        <dbReference type="ChEBI" id="CHEBI:57688"/>
        <dbReference type="ChEBI" id="CHEBI:57945"/>
        <dbReference type="ChEBI" id="CHEBI:58758"/>
        <dbReference type="EC" id="1.1.1.284"/>
    </reaction>
</comment>
<feature type="domain" description="Alcohol dehydrogenase-like N-terminal" evidence="14">
    <location>
        <begin position="30"/>
        <end position="155"/>
    </location>
</feature>
<evidence type="ECO:0000256" key="5">
    <source>
        <dbReference type="ARBA" id="ARBA00023002"/>
    </source>
</evidence>
<comment type="similarity">
    <text evidence="2 12">Belongs to the zinc-containing alcohol dehydrogenase family. Class-III subfamily.</text>
</comment>
<dbReference type="InterPro" id="IPR036291">
    <property type="entry name" value="NAD(P)-bd_dom_sf"/>
</dbReference>
<evidence type="ECO:0000256" key="9">
    <source>
        <dbReference type="ARBA" id="ARBA00048110"/>
    </source>
</evidence>
<comment type="catalytic activity">
    <reaction evidence="10">
        <text>a secondary alcohol + NAD(+) = a ketone + NADH + H(+)</text>
        <dbReference type="Rhea" id="RHEA:10740"/>
        <dbReference type="ChEBI" id="CHEBI:15378"/>
        <dbReference type="ChEBI" id="CHEBI:17087"/>
        <dbReference type="ChEBI" id="CHEBI:35681"/>
        <dbReference type="ChEBI" id="CHEBI:57540"/>
        <dbReference type="ChEBI" id="CHEBI:57945"/>
        <dbReference type="EC" id="1.1.1.1"/>
    </reaction>
</comment>
<dbReference type="AlphaFoldDB" id="A0A0N4UCM7"/>
<dbReference type="SUPFAM" id="SSF51735">
    <property type="entry name" value="NAD(P)-binding Rossmann-fold domains"/>
    <property type="match status" value="1"/>
</dbReference>
<dbReference type="GO" id="GO:0004022">
    <property type="term" value="F:alcohol dehydrogenase (NAD+) activity"/>
    <property type="evidence" value="ECO:0007669"/>
    <property type="project" value="UniProtKB-EC"/>
</dbReference>
<dbReference type="NCBIfam" id="TIGR02818">
    <property type="entry name" value="adh_III_F_hyde"/>
    <property type="match status" value="1"/>
</dbReference>
<evidence type="ECO:0000256" key="7">
    <source>
        <dbReference type="ARBA" id="ARBA00032767"/>
    </source>
</evidence>
<keyword evidence="5 12" id="KW-0560">Oxidoreductase</keyword>
<comment type="catalytic activity">
    <reaction evidence="11">
        <text>a primary alcohol + NAD(+) = an aldehyde + NADH + H(+)</text>
        <dbReference type="Rhea" id="RHEA:10736"/>
        <dbReference type="ChEBI" id="CHEBI:15378"/>
        <dbReference type="ChEBI" id="CHEBI:15734"/>
        <dbReference type="ChEBI" id="CHEBI:17478"/>
        <dbReference type="ChEBI" id="CHEBI:57540"/>
        <dbReference type="ChEBI" id="CHEBI:57945"/>
        <dbReference type="EC" id="1.1.1.1"/>
    </reaction>
</comment>
<evidence type="ECO:0000256" key="11">
    <source>
        <dbReference type="ARBA" id="ARBA00049243"/>
    </source>
</evidence>
<dbReference type="GO" id="GO:0046294">
    <property type="term" value="P:formaldehyde catabolic process"/>
    <property type="evidence" value="ECO:0007669"/>
    <property type="project" value="InterPro"/>
</dbReference>
<gene>
    <name evidence="15" type="ORF">DME_LOCUS8826</name>
</gene>
<sequence>VIKCRAAIAWKAKEPLEIATIEVQPPKAHEVRIKVSFQILYTAICHTDSYTLDGHDPEGVFPSILGHEGSGIVESIGDGVASDHVIPLYIPQCKECEFCKNPKTNLCQKIRVTQGKGLMPDGTSRFSFNGITLYHFMGCSTFSEYTVVADISVAKVLPNAPLEKICLLGCGISTGYGAVLNTCNVEPGSTVAVWGLGTVGLAVIMGAKLVGAKAIVAIDINSARFEAAKQFGATDTINPMDLSEKDFQAYIMEKFNGGFDYTFECVGNVVTMRQALEAAHKGWGVSCIIGVAGAGQEISTRPFQLVTGRTWKGSAFGGWKSRDAVPKLVEKYLVGEIKIDEFITHQMEFSYINDSLKLLRSGKRLIFEKEIHL</sequence>
<evidence type="ECO:0000313" key="15">
    <source>
        <dbReference type="EMBL" id="VDN58853.1"/>
    </source>
</evidence>
<proteinExistence type="inferred from homology"/>
<feature type="domain" description="Alcohol dehydrogenase-like C-terminal" evidence="13">
    <location>
        <begin position="199"/>
        <end position="329"/>
    </location>
</feature>
<protein>
    <recommendedName>
        <fullName evidence="7 12">S-(hydroxymethyl)glutathione dehydrogenase</fullName>
        <ecNumber evidence="12">1.1.1.284</ecNumber>
    </recommendedName>
</protein>
<evidence type="ECO:0000256" key="10">
    <source>
        <dbReference type="ARBA" id="ARBA00049164"/>
    </source>
</evidence>
<comment type="catalytic activity">
    <reaction evidence="8">
        <text>S-(hydroxymethyl)glutathione + NADP(+) = S-formylglutathione + NADPH + H(+)</text>
        <dbReference type="Rhea" id="RHEA:19981"/>
        <dbReference type="ChEBI" id="CHEBI:15378"/>
        <dbReference type="ChEBI" id="CHEBI:57688"/>
        <dbReference type="ChEBI" id="CHEBI:57783"/>
        <dbReference type="ChEBI" id="CHEBI:58349"/>
        <dbReference type="ChEBI" id="CHEBI:58758"/>
        <dbReference type="EC" id="1.1.1.284"/>
    </reaction>
</comment>
<reference evidence="18" key="1">
    <citation type="submission" date="2017-02" db="UniProtKB">
        <authorList>
            <consortium name="WormBaseParasite"/>
        </authorList>
    </citation>
    <scope>IDENTIFICATION</scope>
</reference>
<dbReference type="SUPFAM" id="SSF50129">
    <property type="entry name" value="GroES-like"/>
    <property type="match status" value="2"/>
</dbReference>
<dbReference type="WBParaSite" id="DME_0000502701-mRNA-1">
    <property type="protein sequence ID" value="DME_0000502701-mRNA-1"/>
    <property type="gene ID" value="DME_0000502701"/>
</dbReference>
<evidence type="ECO:0000256" key="12">
    <source>
        <dbReference type="RuleBase" id="RU362016"/>
    </source>
</evidence>
<dbReference type="Proteomes" id="UP000274756">
    <property type="component" value="Unassembled WGS sequence"/>
</dbReference>
<dbReference type="InterPro" id="IPR011032">
    <property type="entry name" value="GroES-like_sf"/>
</dbReference>
<evidence type="ECO:0000313" key="17">
    <source>
        <dbReference type="Proteomes" id="UP000274756"/>
    </source>
</evidence>
<evidence type="ECO:0000313" key="16">
    <source>
        <dbReference type="Proteomes" id="UP000038040"/>
    </source>
</evidence>
<evidence type="ECO:0000256" key="2">
    <source>
        <dbReference type="ARBA" id="ARBA00010902"/>
    </source>
</evidence>
<dbReference type="CDD" id="cd08300">
    <property type="entry name" value="alcohol_DH_class_III"/>
    <property type="match status" value="1"/>
</dbReference>
<evidence type="ECO:0000259" key="13">
    <source>
        <dbReference type="Pfam" id="PF00107"/>
    </source>
</evidence>
<dbReference type="Pfam" id="PF00107">
    <property type="entry name" value="ADH_zinc_N"/>
    <property type="match status" value="1"/>
</dbReference>
<evidence type="ECO:0000313" key="18">
    <source>
        <dbReference type="WBParaSite" id="DME_0000502701-mRNA-1"/>
    </source>
</evidence>
<dbReference type="EMBL" id="UYYG01001173">
    <property type="protein sequence ID" value="VDN58853.1"/>
    <property type="molecule type" value="Genomic_DNA"/>
</dbReference>
<keyword evidence="3 12" id="KW-0479">Metal-binding</keyword>
<dbReference type="Pfam" id="PF08240">
    <property type="entry name" value="ADH_N"/>
    <property type="match status" value="1"/>
</dbReference>
<comment type="cofactor">
    <cofactor evidence="1 12">
        <name>Zn(2+)</name>
        <dbReference type="ChEBI" id="CHEBI:29105"/>
    </cofactor>
</comment>
<keyword evidence="4 12" id="KW-0862">Zinc</keyword>
<keyword evidence="6 12" id="KW-0520">NAD</keyword>
<dbReference type="InterPro" id="IPR013149">
    <property type="entry name" value="ADH-like_C"/>
</dbReference>
<dbReference type="STRING" id="318479.A0A0N4UCM7"/>
<dbReference type="Proteomes" id="UP000038040">
    <property type="component" value="Unplaced"/>
</dbReference>